<protein>
    <submittedName>
        <fullName evidence="2">Uncharacterized protein</fullName>
    </submittedName>
</protein>
<keyword evidence="3" id="KW-1185">Reference proteome</keyword>
<keyword evidence="1" id="KW-0812">Transmembrane</keyword>
<dbReference type="Proteomes" id="UP001218218">
    <property type="component" value="Unassembled WGS sequence"/>
</dbReference>
<evidence type="ECO:0000313" key="3">
    <source>
        <dbReference type="Proteomes" id="UP001218218"/>
    </source>
</evidence>
<proteinExistence type="predicted"/>
<evidence type="ECO:0000313" key="2">
    <source>
        <dbReference type="EMBL" id="KAJ7359257.1"/>
    </source>
</evidence>
<keyword evidence="1" id="KW-1133">Transmembrane helix</keyword>
<evidence type="ECO:0000256" key="1">
    <source>
        <dbReference type="SAM" id="Phobius"/>
    </source>
</evidence>
<gene>
    <name evidence="2" type="ORF">DFH08DRAFT_407236</name>
</gene>
<reference evidence="2" key="1">
    <citation type="submission" date="2023-03" db="EMBL/GenBank/DDBJ databases">
        <title>Massive genome expansion in bonnet fungi (Mycena s.s.) driven by repeated elements and novel gene families across ecological guilds.</title>
        <authorList>
            <consortium name="Lawrence Berkeley National Laboratory"/>
            <person name="Harder C.B."/>
            <person name="Miyauchi S."/>
            <person name="Viragh M."/>
            <person name="Kuo A."/>
            <person name="Thoen E."/>
            <person name="Andreopoulos B."/>
            <person name="Lu D."/>
            <person name="Skrede I."/>
            <person name="Drula E."/>
            <person name="Henrissat B."/>
            <person name="Morin E."/>
            <person name="Kohler A."/>
            <person name="Barry K."/>
            <person name="LaButti K."/>
            <person name="Morin E."/>
            <person name="Salamov A."/>
            <person name="Lipzen A."/>
            <person name="Mereny Z."/>
            <person name="Hegedus B."/>
            <person name="Baldrian P."/>
            <person name="Stursova M."/>
            <person name="Weitz H."/>
            <person name="Taylor A."/>
            <person name="Grigoriev I.V."/>
            <person name="Nagy L.G."/>
            <person name="Martin F."/>
            <person name="Kauserud H."/>
        </authorList>
    </citation>
    <scope>NUCLEOTIDE SEQUENCE</scope>
    <source>
        <strain evidence="2">CBHHK002</strain>
    </source>
</reference>
<sequence length="133" mass="15240">MPEDLRRILWLRIGAHPAIVALVTVLVFTVLRRIFKLVKVAQTTNYFPKRYTPFQPFVLPGALFATSSWTDGVNWHWVRRFQTYSQNETVNLVPLLAGSAGLWTSNIDIGRQIVAGSHRSSFIRPGWTTLIFR</sequence>
<dbReference type="EMBL" id="JARIHO010000006">
    <property type="protein sequence ID" value="KAJ7359257.1"/>
    <property type="molecule type" value="Genomic_DNA"/>
</dbReference>
<dbReference type="AlphaFoldDB" id="A0AAD7AHP5"/>
<feature type="transmembrane region" description="Helical" evidence="1">
    <location>
        <begin position="13"/>
        <end position="31"/>
    </location>
</feature>
<organism evidence="2 3">
    <name type="scientific">Mycena albidolilacea</name>
    <dbReference type="NCBI Taxonomy" id="1033008"/>
    <lineage>
        <taxon>Eukaryota</taxon>
        <taxon>Fungi</taxon>
        <taxon>Dikarya</taxon>
        <taxon>Basidiomycota</taxon>
        <taxon>Agaricomycotina</taxon>
        <taxon>Agaricomycetes</taxon>
        <taxon>Agaricomycetidae</taxon>
        <taxon>Agaricales</taxon>
        <taxon>Marasmiineae</taxon>
        <taxon>Mycenaceae</taxon>
        <taxon>Mycena</taxon>
    </lineage>
</organism>
<comment type="caution">
    <text evidence="2">The sequence shown here is derived from an EMBL/GenBank/DDBJ whole genome shotgun (WGS) entry which is preliminary data.</text>
</comment>
<accession>A0AAD7AHP5</accession>
<keyword evidence="1" id="KW-0472">Membrane</keyword>
<name>A0AAD7AHP5_9AGAR</name>